<dbReference type="InterPro" id="IPR051704">
    <property type="entry name" value="FAD_aromatic-hydroxylase"/>
</dbReference>
<proteinExistence type="predicted"/>
<sequence>MRSALICGAGVAGPALALWLSRSGWRVTVVERAPRPREGGHAVDFRGRAQLGVLERMGVLEEVRRRQTGMGAVTLVDAAGRRRATLPAAVMSGDVEILRGDLARVLYDATRDSAEYVFGDSAISLTETPEGVRVAFERSAPRTFDLVAGADGIRSTVRELAFGPGGVHHLGVYGASFTAPNPLGLRDRGVMYSAPGLTAGMYAHGDRVTGTLDFASPPIPHDHRDTEAQRRLCEEAFAGAGWHVPALLRAMREAEDFYFHAAEQVRLDRYSRGRVVLLGDAAYGPGPGGMGTGLALIGAYVLAGELAAAGGDHRRAFARYEERIRPYAAVCHKQARGIDTYLVPKRRRQIWMREQTFRMMGLMPGKGLVRAMIARGADAIELPGYPLPETAVAGAA</sequence>
<dbReference type="PANTHER" id="PTHR46865:SF2">
    <property type="entry name" value="MONOOXYGENASE"/>
    <property type="match status" value="1"/>
</dbReference>
<keyword evidence="3" id="KW-1185">Reference proteome</keyword>
<name>A0A840P6M3_9ACTN</name>
<organism evidence="2 3">
    <name type="scientific">Thermocatellispora tengchongensis</name>
    <dbReference type="NCBI Taxonomy" id="1073253"/>
    <lineage>
        <taxon>Bacteria</taxon>
        <taxon>Bacillati</taxon>
        <taxon>Actinomycetota</taxon>
        <taxon>Actinomycetes</taxon>
        <taxon>Streptosporangiales</taxon>
        <taxon>Streptosporangiaceae</taxon>
        <taxon>Thermocatellispora</taxon>
    </lineage>
</organism>
<comment type="caution">
    <text evidence="2">The sequence shown here is derived from an EMBL/GenBank/DDBJ whole genome shotgun (WGS) entry which is preliminary data.</text>
</comment>
<dbReference type="Proteomes" id="UP000578449">
    <property type="component" value="Unassembled WGS sequence"/>
</dbReference>
<dbReference type="InterPro" id="IPR002938">
    <property type="entry name" value="FAD-bd"/>
</dbReference>
<dbReference type="Gene3D" id="3.30.9.10">
    <property type="entry name" value="D-Amino Acid Oxidase, subunit A, domain 2"/>
    <property type="match status" value="1"/>
</dbReference>
<protein>
    <submittedName>
        <fullName evidence="2">2-polyprenyl-6-methoxyphenol hydroxylase-like FAD-dependent oxidoreductase</fullName>
    </submittedName>
</protein>
<evidence type="ECO:0000313" key="3">
    <source>
        <dbReference type="Proteomes" id="UP000578449"/>
    </source>
</evidence>
<dbReference type="GO" id="GO:0071949">
    <property type="term" value="F:FAD binding"/>
    <property type="evidence" value="ECO:0007669"/>
    <property type="project" value="InterPro"/>
</dbReference>
<evidence type="ECO:0000313" key="2">
    <source>
        <dbReference type="EMBL" id="MBB5133110.1"/>
    </source>
</evidence>
<gene>
    <name evidence="2" type="ORF">HNP84_002831</name>
</gene>
<dbReference type="EMBL" id="JACHGN010000005">
    <property type="protein sequence ID" value="MBB5133110.1"/>
    <property type="molecule type" value="Genomic_DNA"/>
</dbReference>
<dbReference type="InterPro" id="IPR036188">
    <property type="entry name" value="FAD/NAD-bd_sf"/>
</dbReference>
<accession>A0A840P6M3</accession>
<dbReference type="PANTHER" id="PTHR46865">
    <property type="entry name" value="OXIDOREDUCTASE-RELATED"/>
    <property type="match status" value="1"/>
</dbReference>
<feature type="domain" description="FAD-binding" evidence="1">
    <location>
        <begin position="4"/>
        <end position="328"/>
    </location>
</feature>
<dbReference type="PRINTS" id="PR00420">
    <property type="entry name" value="RNGMNOXGNASE"/>
</dbReference>
<dbReference type="SUPFAM" id="SSF51905">
    <property type="entry name" value="FAD/NAD(P)-binding domain"/>
    <property type="match status" value="1"/>
</dbReference>
<evidence type="ECO:0000259" key="1">
    <source>
        <dbReference type="Pfam" id="PF01494"/>
    </source>
</evidence>
<reference evidence="2 3" key="1">
    <citation type="submission" date="2020-08" db="EMBL/GenBank/DDBJ databases">
        <title>Genomic Encyclopedia of Type Strains, Phase IV (KMG-IV): sequencing the most valuable type-strain genomes for metagenomic binning, comparative biology and taxonomic classification.</title>
        <authorList>
            <person name="Goeker M."/>
        </authorList>
    </citation>
    <scope>NUCLEOTIDE SEQUENCE [LARGE SCALE GENOMIC DNA]</scope>
    <source>
        <strain evidence="2 3">DSM 45615</strain>
    </source>
</reference>
<dbReference type="Gene3D" id="3.50.50.60">
    <property type="entry name" value="FAD/NAD(P)-binding domain"/>
    <property type="match status" value="1"/>
</dbReference>
<dbReference type="Pfam" id="PF01494">
    <property type="entry name" value="FAD_binding_3"/>
    <property type="match status" value="1"/>
</dbReference>
<dbReference type="RefSeq" id="WP_185050063.1">
    <property type="nucleotide sequence ID" value="NZ_BAABIX010000010.1"/>
</dbReference>
<dbReference type="AlphaFoldDB" id="A0A840P6M3"/>